<dbReference type="AlphaFoldDB" id="A0A0W8FJG4"/>
<reference evidence="1" key="1">
    <citation type="journal article" date="2015" name="Proc. Natl. Acad. Sci. U.S.A.">
        <title>Networks of energetic and metabolic interactions define dynamics in microbial communities.</title>
        <authorList>
            <person name="Embree M."/>
            <person name="Liu J.K."/>
            <person name="Al-Bassam M.M."/>
            <person name="Zengler K."/>
        </authorList>
    </citation>
    <scope>NUCLEOTIDE SEQUENCE</scope>
</reference>
<gene>
    <name evidence="1" type="ORF">ASZ90_009364</name>
</gene>
<accession>A0A0W8FJG4</accession>
<organism evidence="1">
    <name type="scientific">hydrocarbon metagenome</name>
    <dbReference type="NCBI Taxonomy" id="938273"/>
    <lineage>
        <taxon>unclassified sequences</taxon>
        <taxon>metagenomes</taxon>
        <taxon>ecological metagenomes</taxon>
    </lineage>
</organism>
<name>A0A0W8FJG4_9ZZZZ</name>
<protein>
    <submittedName>
        <fullName evidence="1">Uncharacterized protein</fullName>
    </submittedName>
</protein>
<comment type="caution">
    <text evidence="1">The sequence shown here is derived from an EMBL/GenBank/DDBJ whole genome shotgun (WGS) entry which is preliminary data.</text>
</comment>
<evidence type="ECO:0000313" key="1">
    <source>
        <dbReference type="EMBL" id="KUG20897.1"/>
    </source>
</evidence>
<dbReference type="EMBL" id="LNQE01001130">
    <property type="protein sequence ID" value="KUG20897.1"/>
    <property type="molecule type" value="Genomic_DNA"/>
</dbReference>
<proteinExistence type="predicted"/>
<sequence length="425" mass="47964">MLHGRCRSIAELPEPFVRLAGREIRKLNRERRLPCGHVRRKLCHRRCDRRLGDRDVVLLCHRVALLPVGHREDYREERQAAVRGIGADLCDRQADGVVSSGLIGVDRVLLIRRRAVPEVPGPACRPSGREIGELDCERRLACRHVRGEVCGQGLGNRDVSLLCCGVAAALVRHGQADGVVARRLIDMLRALHGGVGTVAKLPEPFVRLAGGLVRKRDRKRRLPCGHIRGEGCFGRRHRRRRCRRSRDRHRGRQQVILFVALFDPVHVVDMRRDGVRPLHRRPGRAGRTAVCRHHDRLARRNRGRVVVGPDARAHPVAVRRKQHAVDHALGRRGVALVFDRRLHDDLVALNRFCRQPGDPGHHEIRPAGIRCWFRRGRRRGRRRGGGGHRDTVRRGGGVAAGIVCDRQADGIVPCGLIDMLRVLVR</sequence>